<dbReference type="SMART" id="SM00225">
    <property type="entry name" value="BTB"/>
    <property type="match status" value="1"/>
</dbReference>
<dbReference type="SUPFAM" id="SSF54695">
    <property type="entry name" value="POZ domain"/>
    <property type="match status" value="1"/>
</dbReference>
<keyword evidence="1" id="KW-0880">Kelch repeat</keyword>
<organism evidence="4 5">
    <name type="scientific">Cyprinodon variegatus</name>
    <name type="common">Sheepshead minnow</name>
    <dbReference type="NCBI Taxonomy" id="28743"/>
    <lineage>
        <taxon>Eukaryota</taxon>
        <taxon>Metazoa</taxon>
        <taxon>Chordata</taxon>
        <taxon>Craniata</taxon>
        <taxon>Vertebrata</taxon>
        <taxon>Euteleostomi</taxon>
        <taxon>Actinopterygii</taxon>
        <taxon>Neopterygii</taxon>
        <taxon>Teleostei</taxon>
        <taxon>Neoteleostei</taxon>
        <taxon>Acanthomorphata</taxon>
        <taxon>Ovalentaria</taxon>
        <taxon>Atherinomorphae</taxon>
        <taxon>Cyprinodontiformes</taxon>
        <taxon>Cyprinodontidae</taxon>
        <taxon>Cyprinodon</taxon>
    </lineage>
</organism>
<dbReference type="Pfam" id="PF24681">
    <property type="entry name" value="Kelch_KLHDC2_KLHL20_DRC7"/>
    <property type="match status" value="1"/>
</dbReference>
<dbReference type="AlphaFoldDB" id="A0A3Q2C920"/>
<dbReference type="Pfam" id="PF07707">
    <property type="entry name" value="BACK"/>
    <property type="match status" value="1"/>
</dbReference>
<proteinExistence type="predicted"/>
<reference evidence="4" key="2">
    <citation type="submission" date="2025-09" db="UniProtKB">
        <authorList>
            <consortium name="Ensembl"/>
        </authorList>
    </citation>
    <scope>IDENTIFICATION</scope>
</reference>
<dbReference type="PROSITE" id="PS50097">
    <property type="entry name" value="BTB"/>
    <property type="match status" value="1"/>
</dbReference>
<feature type="domain" description="BTB" evidence="3">
    <location>
        <begin position="60"/>
        <end position="126"/>
    </location>
</feature>
<dbReference type="STRING" id="28743.ENSCVAP00000001197"/>
<dbReference type="FunFam" id="1.25.40.420:FF:000001">
    <property type="entry name" value="Kelch-like family member 12"/>
    <property type="match status" value="1"/>
</dbReference>
<dbReference type="PIRSF" id="PIRSF037037">
    <property type="entry name" value="Kelch-like_protein_gigaxonin"/>
    <property type="match status" value="1"/>
</dbReference>
<dbReference type="Gene3D" id="3.30.710.10">
    <property type="entry name" value="Potassium Channel Kv1.1, Chain A"/>
    <property type="match status" value="1"/>
</dbReference>
<dbReference type="InterPro" id="IPR011333">
    <property type="entry name" value="SKP1/BTB/POZ_sf"/>
</dbReference>
<dbReference type="PANTHER" id="PTHR24412">
    <property type="entry name" value="KELCH PROTEIN"/>
    <property type="match status" value="1"/>
</dbReference>
<dbReference type="InterPro" id="IPR017096">
    <property type="entry name" value="BTB-kelch_protein"/>
</dbReference>
<evidence type="ECO:0000256" key="2">
    <source>
        <dbReference type="ARBA" id="ARBA00022737"/>
    </source>
</evidence>
<evidence type="ECO:0000313" key="4">
    <source>
        <dbReference type="Ensembl" id="ENSCVAP00000001197.1"/>
    </source>
</evidence>
<dbReference type="Gene3D" id="2.120.10.80">
    <property type="entry name" value="Kelch-type beta propeller"/>
    <property type="match status" value="1"/>
</dbReference>
<dbReference type="PANTHER" id="PTHR24412:SF172">
    <property type="entry name" value="KELCH-LIKE PROTEIN 10"/>
    <property type="match status" value="1"/>
</dbReference>
<dbReference type="InterPro" id="IPR000210">
    <property type="entry name" value="BTB/POZ_dom"/>
</dbReference>
<keyword evidence="5" id="KW-1185">Reference proteome</keyword>
<dbReference type="SMART" id="SM00875">
    <property type="entry name" value="BACK"/>
    <property type="match status" value="1"/>
</dbReference>
<evidence type="ECO:0000259" key="3">
    <source>
        <dbReference type="PROSITE" id="PS50097"/>
    </source>
</evidence>
<name>A0A3Q2C920_CYPVA</name>
<dbReference type="Pfam" id="PF00651">
    <property type="entry name" value="BTB"/>
    <property type="match status" value="1"/>
</dbReference>
<dbReference type="InterPro" id="IPR006652">
    <property type="entry name" value="Kelch_1"/>
</dbReference>
<dbReference type="PRINTS" id="PR00501">
    <property type="entry name" value="KELCHREPEAT"/>
</dbReference>
<evidence type="ECO:0000313" key="5">
    <source>
        <dbReference type="Proteomes" id="UP000265020"/>
    </source>
</evidence>
<dbReference type="InterPro" id="IPR015915">
    <property type="entry name" value="Kelch-typ_b-propeller"/>
</dbReference>
<reference evidence="4" key="1">
    <citation type="submission" date="2025-08" db="UniProtKB">
        <authorList>
            <consortium name="Ensembl"/>
        </authorList>
    </citation>
    <scope>IDENTIFICATION</scope>
</reference>
<dbReference type="InterPro" id="IPR011705">
    <property type="entry name" value="BACK"/>
</dbReference>
<dbReference type="GeneTree" id="ENSGT00940000154664"/>
<dbReference type="Pfam" id="PF01344">
    <property type="entry name" value="Kelch_1"/>
    <property type="match status" value="1"/>
</dbReference>
<sequence length="621" mass="70484">MTGLCYIPQDLYNPSKNSSRLISAPSRSTLAQQKGFNPLEEKTRENMSLHNELRLTRQLCDAVIRVDGAEFSVHKLVLCKCSPYFRALFSRWSTPACATFDIPGVTPYQMCFIIDFAYTGYVPLTNVNAEELFIMADHFGISGLLQACSDFLEKHLSALNCIQIWKLTYTFYHPELRDKAFLYLLRHFEEVVSTCGDFLLLSAQSLAEIVGSDQLIVKREEIVYEAILKWMNYAPEERKEYSSLLFPKVRLAWMSPKYLRENVNEREFVESIPELQAMYFQSLKIIPDHWRETSYRSFICPTLEKARVPPALMLAIGGWTERGPTSLIEAYESNTEYWKRAPMTTETPLICHGSVFLNGSVYLVGGCVNQFNAVHRFDLASMTWHEASPMHSKRCFVSVTVMNGFIYAMGGCNGPQRLNTVERYDPRSNQWTLVSSMHEKRSGASCTTLNGRVYVCGGFNGSQFLSTAEVYNPDTDQWTMIANMSSKRSRLGVAAFGEYIFAVGGFDGVSRLNTVEAYNVSTKTWCKIPSMKKKRSNFGISVMDDLLFAVGGFDGVSTISDVEFYDIKANMWVKANGMKMSRSHLSCCVVDRLYNTAYFADHPNSPQLNHLPSDKEEETEQ</sequence>
<keyword evidence="2" id="KW-0677">Repeat</keyword>
<protein>
    <submittedName>
        <fullName evidence="4">Kelch like family member 10</fullName>
    </submittedName>
</protein>
<dbReference type="Proteomes" id="UP000265020">
    <property type="component" value="Unassembled WGS sequence"/>
</dbReference>
<dbReference type="SUPFAM" id="SSF117281">
    <property type="entry name" value="Kelch motif"/>
    <property type="match status" value="1"/>
</dbReference>
<dbReference type="SMART" id="SM00612">
    <property type="entry name" value="Kelch"/>
    <property type="match status" value="6"/>
</dbReference>
<dbReference type="Ensembl" id="ENSCVAT00000013808.1">
    <property type="protein sequence ID" value="ENSCVAP00000001197.1"/>
    <property type="gene ID" value="ENSCVAG00000002161.1"/>
</dbReference>
<accession>A0A3Q2C920</accession>
<evidence type="ECO:0000256" key="1">
    <source>
        <dbReference type="ARBA" id="ARBA00022441"/>
    </source>
</evidence>
<dbReference type="Gene3D" id="1.25.40.420">
    <property type="match status" value="1"/>
</dbReference>